<organism evidence="1 2">
    <name type="scientific">Opisthorchis viverrini</name>
    <name type="common">Southeast Asian liver fluke</name>
    <dbReference type="NCBI Taxonomy" id="6198"/>
    <lineage>
        <taxon>Eukaryota</taxon>
        <taxon>Metazoa</taxon>
        <taxon>Spiralia</taxon>
        <taxon>Lophotrochozoa</taxon>
        <taxon>Platyhelminthes</taxon>
        <taxon>Trematoda</taxon>
        <taxon>Digenea</taxon>
        <taxon>Opisthorchiida</taxon>
        <taxon>Opisthorchiata</taxon>
        <taxon>Opisthorchiidae</taxon>
        <taxon>Opisthorchis</taxon>
    </lineage>
</organism>
<dbReference type="EMBL" id="KV893316">
    <property type="protein sequence ID" value="OON19415.1"/>
    <property type="molecule type" value="Genomic_DNA"/>
</dbReference>
<dbReference type="Proteomes" id="UP000243686">
    <property type="component" value="Unassembled WGS sequence"/>
</dbReference>
<name>A0A1S8WYE5_OPIVI</name>
<feature type="non-terminal residue" evidence="1">
    <location>
        <position position="116"/>
    </location>
</feature>
<dbReference type="AlphaFoldDB" id="A0A1S8WYE5"/>
<keyword evidence="2" id="KW-1185">Reference proteome</keyword>
<protein>
    <submittedName>
        <fullName evidence="1">Uncharacterized protein</fullName>
    </submittedName>
</protein>
<proteinExistence type="predicted"/>
<sequence length="116" mass="13655">MRENWSLLQKLSYETNKRLKQHVARARKIEGEELARIERISLLRRLSRKQQIEYLKKNFHDPPFPLDGEAPSELIRYFECSAKDVKEDVDKCKEEVNSLVGKASKNVVKNLLEETL</sequence>
<evidence type="ECO:0000313" key="1">
    <source>
        <dbReference type="EMBL" id="OON19415.1"/>
    </source>
</evidence>
<reference evidence="1 2" key="1">
    <citation type="submission" date="2015-03" db="EMBL/GenBank/DDBJ databases">
        <title>Draft genome of the nematode, Opisthorchis viverrini.</title>
        <authorList>
            <person name="Mitreva M."/>
        </authorList>
    </citation>
    <scope>NUCLEOTIDE SEQUENCE [LARGE SCALE GENOMIC DNA]</scope>
    <source>
        <strain evidence="1">Khon Kaen</strain>
    </source>
</reference>
<gene>
    <name evidence="1" type="ORF">X801_04719</name>
</gene>
<accession>A0A1S8WYE5</accession>
<evidence type="ECO:0000313" key="2">
    <source>
        <dbReference type="Proteomes" id="UP000243686"/>
    </source>
</evidence>